<feature type="compositionally biased region" description="Low complexity" evidence="1">
    <location>
        <begin position="72"/>
        <end position="82"/>
    </location>
</feature>
<comment type="caution">
    <text evidence="3">The sequence shown here is derived from an EMBL/GenBank/DDBJ whole genome shotgun (WGS) entry which is preliminary data.</text>
</comment>
<evidence type="ECO:0000256" key="2">
    <source>
        <dbReference type="SAM" id="Phobius"/>
    </source>
</evidence>
<proteinExistence type="predicted"/>
<dbReference type="EMBL" id="JACDZE010000001">
    <property type="protein sequence ID" value="MBA5628416.1"/>
    <property type="molecule type" value="Genomic_DNA"/>
</dbReference>
<keyword evidence="2" id="KW-1133">Transmembrane helix</keyword>
<keyword evidence="2" id="KW-0472">Membrane</keyword>
<feature type="compositionally biased region" description="Low complexity" evidence="1">
    <location>
        <begin position="150"/>
        <end position="169"/>
    </location>
</feature>
<dbReference type="RefSeq" id="WP_182042016.1">
    <property type="nucleotide sequence ID" value="NZ_JACDZE010000001.1"/>
</dbReference>
<evidence type="ECO:0000313" key="3">
    <source>
        <dbReference type="EMBL" id="MBA5628416.1"/>
    </source>
</evidence>
<organism evidence="3 4">
    <name type="scientific">Moheibacter lacus</name>
    <dbReference type="NCBI Taxonomy" id="2745851"/>
    <lineage>
        <taxon>Bacteria</taxon>
        <taxon>Pseudomonadati</taxon>
        <taxon>Bacteroidota</taxon>
        <taxon>Flavobacteriia</taxon>
        <taxon>Flavobacteriales</taxon>
        <taxon>Weeksellaceae</taxon>
        <taxon>Moheibacter</taxon>
    </lineage>
</organism>
<feature type="transmembrane region" description="Helical" evidence="2">
    <location>
        <begin position="42"/>
        <end position="63"/>
    </location>
</feature>
<accession>A0A838ZLK2</accession>
<dbReference type="AlphaFoldDB" id="A0A838ZLK2"/>
<evidence type="ECO:0008006" key="5">
    <source>
        <dbReference type="Google" id="ProtNLM"/>
    </source>
</evidence>
<dbReference type="Proteomes" id="UP000552241">
    <property type="component" value="Unassembled WGS sequence"/>
</dbReference>
<keyword evidence="4" id="KW-1185">Reference proteome</keyword>
<evidence type="ECO:0000313" key="4">
    <source>
        <dbReference type="Proteomes" id="UP000552241"/>
    </source>
</evidence>
<name>A0A838ZLK2_9FLAO</name>
<feature type="compositionally biased region" description="Polar residues" evidence="1">
    <location>
        <begin position="99"/>
        <end position="149"/>
    </location>
</feature>
<feature type="region of interest" description="Disordered" evidence="1">
    <location>
        <begin position="72"/>
        <end position="169"/>
    </location>
</feature>
<reference evidence="3 4" key="1">
    <citation type="submission" date="2020-07" db="EMBL/GenBank/DDBJ databases">
        <title>Moheibacter lacus sp. nov., a member of the family Flavobacteriaceae isolated from freshwater lake sediment.</title>
        <authorList>
            <person name="Liu Y."/>
        </authorList>
    </citation>
    <scope>NUCLEOTIDE SEQUENCE [LARGE SCALE GENOMIC DNA]</scope>
    <source>
        <strain evidence="3 4">BDHS18</strain>
    </source>
</reference>
<sequence length="489" mass="54689">MKNKIDQYFKNILNTPQEPPSDAWEYIKSRIPKEEKKRFIPLWARLSSIAALLLFLVGGSYMLNLFEFNSNQNSSENQNSSNFTKGNSTSDGAVEIWTPANSNPENLNQVDQNRSSYPINGQNKTYSFKNQPNTNHNSQFIQNHSQKAQSDYNSTLNNNNSSSDLSETSQILDQNQNNMNWDPILGQPKIAWNTPDWENEMSTPNLQNLAENPINNPYSGKLEKEEPELLALNAEENKKKKSKNDFKKKPEFDRFYISGFVSPMALNTFVGNSMLADDMSQYKTENNITLAYGLKGAYAVSPKIKIRTGVSVIGFEQITKNVPLSVSVENGAMASRHDAKNNVQYNGNLRIDNTQSASLVESELNNKTLNGDIQQQSQYIEIPVEAEVSLFQTNSIGISATAGGSTWLLSKNKIFAHTDEYTEELGKAENLNNTSFSANAGLKFDMKISETVNVNVEPAFKYLINPVSDIEKYNPYTVGVNAGVTVSLK</sequence>
<evidence type="ECO:0000256" key="1">
    <source>
        <dbReference type="SAM" id="MobiDB-lite"/>
    </source>
</evidence>
<gene>
    <name evidence="3" type="ORF">HU137_01375</name>
</gene>
<keyword evidence="2" id="KW-0812">Transmembrane</keyword>
<protein>
    <recommendedName>
        <fullName evidence="5">Outer membrane protein beta-barrel domain-containing protein</fullName>
    </recommendedName>
</protein>